<dbReference type="Proteomes" id="UP000189935">
    <property type="component" value="Chromosome I"/>
</dbReference>
<dbReference type="AlphaFoldDB" id="A0A1M6YWA7"/>
<accession>A0A1M6YWA7</accession>
<dbReference type="OrthoDB" id="7206808at2"/>
<dbReference type="Gene3D" id="3.10.620.30">
    <property type="match status" value="1"/>
</dbReference>
<dbReference type="PANTHER" id="PTHR39327:SF1">
    <property type="entry name" value="BLR5470 PROTEIN"/>
    <property type="match status" value="1"/>
</dbReference>
<proteinExistence type="predicted"/>
<reference evidence="1 2" key="1">
    <citation type="submission" date="2016-11" db="EMBL/GenBank/DDBJ databases">
        <authorList>
            <person name="Jaros S."/>
            <person name="Januszkiewicz K."/>
            <person name="Wedrychowicz H."/>
        </authorList>
    </citation>
    <scope>NUCLEOTIDE SEQUENCE [LARGE SCALE GENOMIC DNA]</scope>
    <source>
        <strain evidence="1 2">GAS499</strain>
    </source>
</reference>
<dbReference type="PANTHER" id="PTHR39327">
    <property type="match status" value="1"/>
</dbReference>
<gene>
    <name evidence="1" type="ORF">SAMN05444159_5365</name>
</gene>
<name>A0A1M6YWA7_9BRAD</name>
<dbReference type="EMBL" id="LT670844">
    <property type="protein sequence ID" value="SHL22594.1"/>
    <property type="molecule type" value="Genomic_DNA"/>
</dbReference>
<evidence type="ECO:0000313" key="2">
    <source>
        <dbReference type="Proteomes" id="UP000189935"/>
    </source>
</evidence>
<dbReference type="InterPro" id="IPR010319">
    <property type="entry name" value="Transglutaminase-like_Cys_pept"/>
</dbReference>
<protein>
    <submittedName>
        <fullName evidence="1">Predicted transglutaminase-like cysteine proteinase</fullName>
    </submittedName>
</protein>
<sequence>MIVGFEPVNAGPLDMPMGPQSAIQHIEFETPTLPPMAYTMFCLRYKDECRTKPLFRGGPVRLTEERWANLKQVNQTVNRSIIPESKELSLADETWLINPHRGYCSDYAVTKRHELLNRGWPSGALLLSEVVTNWGKHHLVLVVRTRSGDLVLDNLTPQIKPWARAPYRWVRIQMPNRPLWTTLAGLGE</sequence>
<dbReference type="Pfam" id="PF06035">
    <property type="entry name" value="Peptidase_C93"/>
    <property type="match status" value="1"/>
</dbReference>
<evidence type="ECO:0000313" key="1">
    <source>
        <dbReference type="EMBL" id="SHL22594.1"/>
    </source>
</evidence>
<dbReference type="RefSeq" id="WP_079542718.1">
    <property type="nucleotide sequence ID" value="NZ_LT670844.1"/>
</dbReference>
<organism evidence="1 2">
    <name type="scientific">Bradyrhizobium lablabi</name>
    <dbReference type="NCBI Taxonomy" id="722472"/>
    <lineage>
        <taxon>Bacteria</taxon>
        <taxon>Pseudomonadati</taxon>
        <taxon>Pseudomonadota</taxon>
        <taxon>Alphaproteobacteria</taxon>
        <taxon>Hyphomicrobiales</taxon>
        <taxon>Nitrobacteraceae</taxon>
        <taxon>Bradyrhizobium</taxon>
    </lineage>
</organism>